<feature type="region of interest" description="Disordered" evidence="2">
    <location>
        <begin position="363"/>
        <end position="433"/>
    </location>
</feature>
<feature type="compositionally biased region" description="Polar residues" evidence="2">
    <location>
        <begin position="167"/>
        <end position="185"/>
    </location>
</feature>
<dbReference type="AlphaFoldDB" id="A0A7S0DYU0"/>
<evidence type="ECO:0000313" key="3">
    <source>
        <dbReference type="EMBL" id="CAD8469428.1"/>
    </source>
</evidence>
<evidence type="ECO:0000256" key="2">
    <source>
        <dbReference type="SAM" id="MobiDB-lite"/>
    </source>
</evidence>
<feature type="region of interest" description="Disordered" evidence="2">
    <location>
        <begin position="298"/>
        <end position="320"/>
    </location>
</feature>
<proteinExistence type="predicted"/>
<feature type="compositionally biased region" description="Basic and acidic residues" evidence="2">
    <location>
        <begin position="394"/>
        <end position="427"/>
    </location>
</feature>
<accession>A0A7S0DYU0</accession>
<name>A0A7S0DYU0_9CRYP</name>
<feature type="compositionally biased region" description="Basic residues" evidence="2">
    <location>
        <begin position="142"/>
        <end position="157"/>
    </location>
</feature>
<feature type="region of interest" description="Disordered" evidence="2">
    <location>
        <begin position="249"/>
        <end position="271"/>
    </location>
</feature>
<gene>
    <name evidence="3" type="ORF">HPHI1048_LOCUS2437</name>
</gene>
<organism evidence="3">
    <name type="scientific">Hanusia phi</name>
    <dbReference type="NCBI Taxonomy" id="3032"/>
    <lineage>
        <taxon>Eukaryota</taxon>
        <taxon>Cryptophyceae</taxon>
        <taxon>Pyrenomonadales</taxon>
        <taxon>Geminigeraceae</taxon>
        <taxon>Hanusia</taxon>
    </lineage>
</organism>
<feature type="compositionally biased region" description="Acidic residues" evidence="2">
    <location>
        <begin position="373"/>
        <end position="393"/>
    </location>
</feature>
<sequence length="591" mass="66518">MKSEVRHARDKVLQLSKRDVGLERVADSNALEDLKRYNDVFSQGLDHYKQTQQNIDHLSYKTFHRHDVKKPVKPAYDPLQEEERIWNKAGVSGDVLGVPAEYHHSISSNPGDLKDVPDYVKRAYNELGSGAVEAMKENWPKSHQRQHRRVRRSRTRNVRPLSGRASRMSTRQSPEVRQQQPSEQRGTMEPRSAASTAGSVRQVKPSLSKEMVKTVQQVANPLVWAKAVPLTGSPAKHSQEARIVNAPKIEEHRDHQQQVARATQPRSEPRHATENNVNIQMIRNMAKQYEDKHSQVKKSRSSNIAPNLPAAFEPAQDAKGDELKQEISRLHGEIAKLKEQAEIRKLKKQIVQLKVSLVGKLAQEKDDNNSTQVEEESAVDEGSESSEQQEVEQDDQKEVEVEDKDGGKEGDKEEQESKVNEEAHEEASAPGPVRRKVKICDGLGCYSQELPHQTPPAVLSSQQGKDEALRGGGDLGELIFPGKNTWEPEVHLNSKGEIRADHDDPNGHLMPHNKYQAALYPDGQHRQRNAQTSKPGITNSVASQLFEDTIVKAAPGFNAGLGRHTRAQEAEDWERNWETRIYNKKTGETLV</sequence>
<reference evidence="3" key="1">
    <citation type="submission" date="2021-01" db="EMBL/GenBank/DDBJ databases">
        <authorList>
            <person name="Corre E."/>
            <person name="Pelletier E."/>
            <person name="Niang G."/>
            <person name="Scheremetjew M."/>
            <person name="Finn R."/>
            <person name="Kale V."/>
            <person name="Holt S."/>
            <person name="Cochrane G."/>
            <person name="Meng A."/>
            <person name="Brown T."/>
            <person name="Cohen L."/>
        </authorList>
    </citation>
    <scope>NUCLEOTIDE SEQUENCE</scope>
    <source>
        <strain evidence="3">CCMP325</strain>
    </source>
</reference>
<feature type="region of interest" description="Disordered" evidence="2">
    <location>
        <begin position="135"/>
        <end position="205"/>
    </location>
</feature>
<keyword evidence="1" id="KW-0175">Coiled coil</keyword>
<feature type="compositionally biased region" description="Polar residues" evidence="2">
    <location>
        <begin position="257"/>
        <end position="266"/>
    </location>
</feature>
<evidence type="ECO:0000256" key="1">
    <source>
        <dbReference type="SAM" id="Coils"/>
    </source>
</evidence>
<protein>
    <submittedName>
        <fullName evidence="3">Uncharacterized protein</fullName>
    </submittedName>
</protein>
<feature type="coiled-coil region" evidence="1">
    <location>
        <begin position="320"/>
        <end position="356"/>
    </location>
</feature>
<dbReference type="EMBL" id="HBEO01003440">
    <property type="protein sequence ID" value="CAD8469428.1"/>
    <property type="molecule type" value="Transcribed_RNA"/>
</dbReference>